<dbReference type="AlphaFoldDB" id="A0A084VY61"/>
<dbReference type="EMBL" id="KE525231">
    <property type="protein sequence ID" value="KFB42905.1"/>
    <property type="molecule type" value="Genomic_DNA"/>
</dbReference>
<reference evidence="3" key="2">
    <citation type="submission" date="2020-05" db="UniProtKB">
        <authorList>
            <consortium name="EnsemblMetazoa"/>
        </authorList>
    </citation>
    <scope>IDENTIFICATION</scope>
</reference>
<sequence>MGIRPNVPFPYAGRVSFPAKEDRQHHAQHQQEKTTTHAPIIRCVETMDHSFGPELQNGSPSKDAPVLGSPSEKMRCRLLEPFVRIGSSPARGLARGTSIDGTKPIAPPQTGVHSVGVDDDDD</sequence>
<name>A0A084VY61_ANOSI</name>
<dbReference type="GO" id="GO:0016740">
    <property type="term" value="F:transferase activity"/>
    <property type="evidence" value="ECO:0007669"/>
    <property type="project" value="UniProtKB-KW"/>
</dbReference>
<dbReference type="EMBL" id="ATLV01018322">
    <property type="status" value="NOT_ANNOTATED_CDS"/>
    <property type="molecule type" value="Genomic_DNA"/>
</dbReference>
<accession>A0A084VY61</accession>
<evidence type="ECO:0000313" key="2">
    <source>
        <dbReference type="EMBL" id="KFB42905.1"/>
    </source>
</evidence>
<gene>
    <name evidence="2" type="ORF">ZHAS_00010800</name>
</gene>
<dbReference type="VEuPathDB" id="VectorBase:ASIC010800"/>
<feature type="region of interest" description="Disordered" evidence="1">
    <location>
        <begin position="1"/>
        <end position="39"/>
    </location>
</feature>
<feature type="region of interest" description="Disordered" evidence="1">
    <location>
        <begin position="89"/>
        <end position="122"/>
    </location>
</feature>
<keyword evidence="2" id="KW-0808">Transferase</keyword>
<proteinExistence type="predicted"/>
<feature type="compositionally biased region" description="Basic and acidic residues" evidence="1">
    <location>
        <begin position="19"/>
        <end position="35"/>
    </location>
</feature>
<dbReference type="Proteomes" id="UP000030765">
    <property type="component" value="Unassembled WGS sequence"/>
</dbReference>
<protein>
    <submittedName>
        <fullName evidence="2 3">Glycosyl transferase</fullName>
    </submittedName>
</protein>
<organism evidence="2">
    <name type="scientific">Anopheles sinensis</name>
    <name type="common">Mosquito</name>
    <dbReference type="NCBI Taxonomy" id="74873"/>
    <lineage>
        <taxon>Eukaryota</taxon>
        <taxon>Metazoa</taxon>
        <taxon>Ecdysozoa</taxon>
        <taxon>Arthropoda</taxon>
        <taxon>Hexapoda</taxon>
        <taxon>Insecta</taxon>
        <taxon>Pterygota</taxon>
        <taxon>Neoptera</taxon>
        <taxon>Endopterygota</taxon>
        <taxon>Diptera</taxon>
        <taxon>Nematocera</taxon>
        <taxon>Culicoidea</taxon>
        <taxon>Culicidae</taxon>
        <taxon>Anophelinae</taxon>
        <taxon>Anopheles</taxon>
    </lineage>
</organism>
<feature type="region of interest" description="Disordered" evidence="1">
    <location>
        <begin position="50"/>
        <end position="69"/>
    </location>
</feature>
<evidence type="ECO:0000256" key="1">
    <source>
        <dbReference type="SAM" id="MobiDB-lite"/>
    </source>
</evidence>
<reference evidence="2 4" key="1">
    <citation type="journal article" date="2014" name="BMC Genomics">
        <title>Genome sequence of Anopheles sinensis provides insight into genetics basis of mosquito competence for malaria parasites.</title>
        <authorList>
            <person name="Zhou D."/>
            <person name="Zhang D."/>
            <person name="Ding G."/>
            <person name="Shi L."/>
            <person name="Hou Q."/>
            <person name="Ye Y."/>
            <person name="Xu Y."/>
            <person name="Zhou H."/>
            <person name="Xiong C."/>
            <person name="Li S."/>
            <person name="Yu J."/>
            <person name="Hong S."/>
            <person name="Yu X."/>
            <person name="Zou P."/>
            <person name="Chen C."/>
            <person name="Chang X."/>
            <person name="Wang W."/>
            <person name="Lv Y."/>
            <person name="Sun Y."/>
            <person name="Ma L."/>
            <person name="Shen B."/>
            <person name="Zhu C."/>
        </authorList>
    </citation>
    <scope>NUCLEOTIDE SEQUENCE [LARGE SCALE GENOMIC DNA]</scope>
</reference>
<keyword evidence="4" id="KW-1185">Reference proteome</keyword>
<evidence type="ECO:0000313" key="3">
    <source>
        <dbReference type="EnsemblMetazoa" id="ASIC010800-PA"/>
    </source>
</evidence>
<evidence type="ECO:0000313" key="4">
    <source>
        <dbReference type="Proteomes" id="UP000030765"/>
    </source>
</evidence>
<dbReference type="EnsemblMetazoa" id="ASIC010800-RA">
    <property type="protein sequence ID" value="ASIC010800-PA"/>
    <property type="gene ID" value="ASIC010800"/>
</dbReference>